<dbReference type="EMBL" id="JAUMIT010000001">
    <property type="protein sequence ID" value="MDO3694051.1"/>
    <property type="molecule type" value="Genomic_DNA"/>
</dbReference>
<keyword evidence="8" id="KW-1185">Reference proteome</keyword>
<evidence type="ECO:0000256" key="5">
    <source>
        <dbReference type="ARBA" id="ARBA00023157"/>
    </source>
</evidence>
<keyword evidence="4" id="KW-0378">Hydrolase</keyword>
<dbReference type="SUPFAM" id="SSF48537">
    <property type="entry name" value="Phospholipase C/P1 nuclease"/>
    <property type="match status" value="1"/>
</dbReference>
<dbReference type="PANTHER" id="PTHR33146:SF26">
    <property type="entry name" value="ENDONUCLEASE 4"/>
    <property type="match status" value="1"/>
</dbReference>
<accession>A0ABT8VQ08</accession>
<evidence type="ECO:0000313" key="8">
    <source>
        <dbReference type="Proteomes" id="UP001168642"/>
    </source>
</evidence>
<keyword evidence="5" id="KW-1015">Disulfide bond</keyword>
<sequence length="268" mass="31075">MIKYILILFISVSVYAKNDWGKTGHRTIGEIASKHISKKVSKEIKKLLKGESLAYVSIYADEIRSNPKYDSFAPWHYVNFEGDKKYRDEDINPEGDIIQGIKTCILAIRDKKTSEKDKSFYLRMLVHFVGDLHMPLHAGNKHDKGGNDVKVKWFGDKSNLHRVWDSDMIDHYQMSYTELAKNIDIISKDKIAEFNQGTLVDWAHESRALAVKVYKDAEKEEYLGYKYMYHNFPIVKNQLEKGGVRLALVLNEVFKEDSTWVASFLENK</sequence>
<proteinExistence type="predicted"/>
<evidence type="ECO:0000256" key="1">
    <source>
        <dbReference type="ARBA" id="ARBA00022722"/>
    </source>
</evidence>
<organism evidence="7 8">
    <name type="scientific">Wenyingzhuangia gilva</name>
    <dbReference type="NCBI Taxonomy" id="3057677"/>
    <lineage>
        <taxon>Bacteria</taxon>
        <taxon>Pseudomonadati</taxon>
        <taxon>Bacteroidota</taxon>
        <taxon>Flavobacteriia</taxon>
        <taxon>Flavobacteriales</taxon>
        <taxon>Flavobacteriaceae</taxon>
        <taxon>Wenyingzhuangia</taxon>
    </lineage>
</organism>
<dbReference type="Proteomes" id="UP001168642">
    <property type="component" value="Unassembled WGS sequence"/>
</dbReference>
<evidence type="ECO:0000313" key="7">
    <source>
        <dbReference type="EMBL" id="MDO3694051.1"/>
    </source>
</evidence>
<evidence type="ECO:0000256" key="2">
    <source>
        <dbReference type="ARBA" id="ARBA00022723"/>
    </source>
</evidence>
<dbReference type="CDD" id="cd11010">
    <property type="entry name" value="S1-P1_nuclease"/>
    <property type="match status" value="1"/>
</dbReference>
<dbReference type="PANTHER" id="PTHR33146">
    <property type="entry name" value="ENDONUCLEASE 4"/>
    <property type="match status" value="1"/>
</dbReference>
<reference evidence="7" key="1">
    <citation type="submission" date="2023-07" db="EMBL/GenBank/DDBJ databases">
        <title>Wenyingzhuangia sp. chi5 genome sequencing and assembly.</title>
        <authorList>
            <person name="Park S."/>
        </authorList>
    </citation>
    <scope>NUCLEOTIDE SEQUENCE</scope>
    <source>
        <strain evidence="7">Chi5</strain>
    </source>
</reference>
<evidence type="ECO:0000256" key="4">
    <source>
        <dbReference type="ARBA" id="ARBA00022801"/>
    </source>
</evidence>
<dbReference type="InterPro" id="IPR008947">
    <property type="entry name" value="PLipase_C/P1_nuclease_dom_sf"/>
</dbReference>
<evidence type="ECO:0000256" key="3">
    <source>
        <dbReference type="ARBA" id="ARBA00022759"/>
    </source>
</evidence>
<dbReference type="InterPro" id="IPR003154">
    <property type="entry name" value="S1/P1nuclease"/>
</dbReference>
<keyword evidence="6" id="KW-0325">Glycoprotein</keyword>
<dbReference type="Gene3D" id="1.10.575.10">
    <property type="entry name" value="P1 Nuclease"/>
    <property type="match status" value="1"/>
</dbReference>
<protein>
    <submittedName>
        <fullName evidence="7">S1/P1 nuclease</fullName>
    </submittedName>
</protein>
<gene>
    <name evidence="7" type="ORF">QVZ41_04195</name>
</gene>
<dbReference type="RefSeq" id="WP_302883294.1">
    <property type="nucleotide sequence ID" value="NZ_JAUMIT010000001.1"/>
</dbReference>
<dbReference type="Pfam" id="PF02265">
    <property type="entry name" value="S1-P1_nuclease"/>
    <property type="match status" value="1"/>
</dbReference>
<keyword evidence="1" id="KW-0540">Nuclease</keyword>
<keyword evidence="2" id="KW-0479">Metal-binding</keyword>
<evidence type="ECO:0000256" key="6">
    <source>
        <dbReference type="ARBA" id="ARBA00023180"/>
    </source>
</evidence>
<keyword evidence="3" id="KW-0255">Endonuclease</keyword>
<comment type="caution">
    <text evidence="7">The sequence shown here is derived from an EMBL/GenBank/DDBJ whole genome shotgun (WGS) entry which is preliminary data.</text>
</comment>
<name>A0ABT8VQ08_9FLAO</name>